<evidence type="ECO:0000313" key="2">
    <source>
        <dbReference type="Proteomes" id="UP000193642"/>
    </source>
</evidence>
<organism evidence="1 2">
    <name type="scientific">Rhizoclosmatium globosum</name>
    <dbReference type="NCBI Taxonomy" id="329046"/>
    <lineage>
        <taxon>Eukaryota</taxon>
        <taxon>Fungi</taxon>
        <taxon>Fungi incertae sedis</taxon>
        <taxon>Chytridiomycota</taxon>
        <taxon>Chytridiomycota incertae sedis</taxon>
        <taxon>Chytridiomycetes</taxon>
        <taxon>Chytridiales</taxon>
        <taxon>Chytriomycetaceae</taxon>
        <taxon>Rhizoclosmatium</taxon>
    </lineage>
</organism>
<name>A0A1Y2BN10_9FUNG</name>
<reference evidence="1 2" key="1">
    <citation type="submission" date="2016-07" db="EMBL/GenBank/DDBJ databases">
        <title>Pervasive Adenine N6-methylation of Active Genes in Fungi.</title>
        <authorList>
            <consortium name="DOE Joint Genome Institute"/>
            <person name="Mondo S.J."/>
            <person name="Dannebaum R.O."/>
            <person name="Kuo R.C."/>
            <person name="Labutti K."/>
            <person name="Haridas S."/>
            <person name="Kuo A."/>
            <person name="Salamov A."/>
            <person name="Ahrendt S.R."/>
            <person name="Lipzen A."/>
            <person name="Sullivan W."/>
            <person name="Andreopoulos W.B."/>
            <person name="Clum A."/>
            <person name="Lindquist E."/>
            <person name="Daum C."/>
            <person name="Ramamoorthy G.K."/>
            <person name="Gryganskyi A."/>
            <person name="Culley D."/>
            <person name="Magnuson J.K."/>
            <person name="James T.Y."/>
            <person name="O'Malley M.A."/>
            <person name="Stajich J.E."/>
            <person name="Spatafora J.W."/>
            <person name="Visel A."/>
            <person name="Grigoriev I.V."/>
        </authorList>
    </citation>
    <scope>NUCLEOTIDE SEQUENCE [LARGE SCALE GENOMIC DNA]</scope>
    <source>
        <strain evidence="1 2">JEL800</strain>
    </source>
</reference>
<dbReference type="AlphaFoldDB" id="A0A1Y2BN10"/>
<keyword evidence="2" id="KW-1185">Reference proteome</keyword>
<comment type="caution">
    <text evidence="1">The sequence shown here is derived from an EMBL/GenBank/DDBJ whole genome shotgun (WGS) entry which is preliminary data.</text>
</comment>
<sequence length="181" mass="20912">MKKQQEPTQLKQIPLELSFPFETRVASLHLRSYKKTQISIKRHCDKTYHNLNMHVHEPFPVATNGSYRVLPNKPLLVSKINAWIRYLVTYPNSPLVQGAYPRWKKSTLDLGKTPLPSLPWKFGPDLGINNFTADEVKEAEDFYLGAKEAKSYSQAIKGMRYEGNKNIAWRKKALLWLIEGN</sequence>
<evidence type="ECO:0000313" key="1">
    <source>
        <dbReference type="EMBL" id="ORY36100.1"/>
    </source>
</evidence>
<proteinExistence type="predicted"/>
<dbReference type="Proteomes" id="UP000193642">
    <property type="component" value="Unassembled WGS sequence"/>
</dbReference>
<protein>
    <submittedName>
        <fullName evidence="1">Uncharacterized protein</fullName>
    </submittedName>
</protein>
<accession>A0A1Y2BN10</accession>
<dbReference type="EMBL" id="MCGO01000057">
    <property type="protein sequence ID" value="ORY36100.1"/>
    <property type="molecule type" value="Genomic_DNA"/>
</dbReference>
<gene>
    <name evidence="1" type="ORF">BCR33DRAFT_835919</name>
</gene>